<proteinExistence type="predicted"/>
<evidence type="ECO:0000256" key="7">
    <source>
        <dbReference type="SAM" id="Phobius"/>
    </source>
</evidence>
<gene>
    <name evidence="10" type="ORF">G5B36_14530</name>
    <name evidence="9" type="ORF">L0N08_05420</name>
</gene>
<keyword evidence="11" id="KW-1185">Reference proteome</keyword>
<dbReference type="PROSITE" id="PS50850">
    <property type="entry name" value="MFS"/>
    <property type="match status" value="1"/>
</dbReference>
<dbReference type="GO" id="GO:0022857">
    <property type="term" value="F:transmembrane transporter activity"/>
    <property type="evidence" value="ECO:0007669"/>
    <property type="project" value="InterPro"/>
</dbReference>
<feature type="transmembrane region" description="Helical" evidence="7">
    <location>
        <begin position="100"/>
        <end position="124"/>
    </location>
</feature>
<dbReference type="Gene3D" id="1.20.1250.20">
    <property type="entry name" value="MFS general substrate transporter like domains"/>
    <property type="match status" value="1"/>
</dbReference>
<dbReference type="Proteomes" id="UP000669239">
    <property type="component" value="Unassembled WGS sequence"/>
</dbReference>
<feature type="transmembrane region" description="Helical" evidence="7">
    <location>
        <begin position="390"/>
        <end position="410"/>
    </location>
</feature>
<dbReference type="CDD" id="cd06173">
    <property type="entry name" value="MFS_MefA_like"/>
    <property type="match status" value="1"/>
</dbReference>
<evidence type="ECO:0000256" key="4">
    <source>
        <dbReference type="ARBA" id="ARBA00022692"/>
    </source>
</evidence>
<comment type="caution">
    <text evidence="9">The sequence shown here is derived from an EMBL/GenBank/DDBJ whole genome shotgun (WGS) entry which is preliminary data.</text>
</comment>
<reference evidence="10" key="2">
    <citation type="submission" date="2020-02" db="EMBL/GenBank/DDBJ databases">
        <authorList>
            <person name="Littmann E."/>
            <person name="Sorbara M."/>
        </authorList>
    </citation>
    <scope>NUCLEOTIDE SEQUENCE</scope>
    <source>
        <strain evidence="10">MSK.1.17</strain>
    </source>
</reference>
<feature type="domain" description="Major facilitator superfamily (MFS) profile" evidence="8">
    <location>
        <begin position="1"/>
        <end position="193"/>
    </location>
</feature>
<dbReference type="RefSeq" id="WP_165641164.1">
    <property type="nucleotide sequence ID" value="NZ_JAAITT010000019.1"/>
</dbReference>
<comment type="subcellular location">
    <subcellularLocation>
        <location evidence="1">Cell membrane</location>
        <topology evidence="1">Multi-pass membrane protein</topology>
    </subcellularLocation>
</comment>
<evidence type="ECO:0000256" key="1">
    <source>
        <dbReference type="ARBA" id="ARBA00004651"/>
    </source>
</evidence>
<evidence type="ECO:0000256" key="6">
    <source>
        <dbReference type="ARBA" id="ARBA00023136"/>
    </source>
</evidence>
<feature type="transmembrane region" description="Helical" evidence="7">
    <location>
        <begin position="363"/>
        <end position="383"/>
    </location>
</feature>
<reference evidence="10 11" key="1">
    <citation type="journal article" date="2020" name="Cell Host Microbe">
        <title>Functional and Genomic Variation between Human-Derived Isolates of Lachnospiraceae Reveals Inter- and Intra-Species Diversity.</title>
        <authorList>
            <person name="Sorbara M.T."/>
            <person name="Littmann E.R."/>
            <person name="Fontana E."/>
            <person name="Moody T.U."/>
            <person name="Kohout C.E."/>
            <person name="Gjonbalaj M."/>
            <person name="Eaton V."/>
            <person name="Seok R."/>
            <person name="Leiner I.M."/>
            <person name="Pamer E.G."/>
        </authorList>
    </citation>
    <scope>NUCLEOTIDE SEQUENCE [LARGE SCALE GENOMIC DNA]</scope>
    <source>
        <strain evidence="10 11">MSK.1.17</strain>
    </source>
</reference>
<dbReference type="AlphaFoldDB" id="A0AAW5BKS4"/>
<dbReference type="InterPro" id="IPR020846">
    <property type="entry name" value="MFS_dom"/>
</dbReference>
<dbReference type="PANTHER" id="PTHR43266">
    <property type="entry name" value="MACROLIDE-EFFLUX PROTEIN"/>
    <property type="match status" value="1"/>
</dbReference>
<keyword evidence="5 7" id="KW-1133">Transmembrane helix</keyword>
<evidence type="ECO:0000313" key="12">
    <source>
        <dbReference type="Proteomes" id="UP001299608"/>
    </source>
</evidence>
<dbReference type="InterPro" id="IPR036259">
    <property type="entry name" value="MFS_trans_sf"/>
</dbReference>
<protein>
    <submittedName>
        <fullName evidence="9">MFS transporter</fullName>
    </submittedName>
</protein>
<dbReference type="GO" id="GO:0005886">
    <property type="term" value="C:plasma membrane"/>
    <property type="evidence" value="ECO:0007669"/>
    <property type="project" value="UniProtKB-SubCell"/>
</dbReference>
<sequence>MNQSWKNTAARFLTAQTISLFGSSLVQYAIVWYITLSTSSGRMLTISTVCGFAPQIAISLFAGVWIDRYDRKSLIMLSDTIIALSTLILAIAFLSGHRNIWLLFTVLMVRSAGTGIQTPAVNAVIPHIVPQKHLMQVNGIQNTLTSLIMFLSPAVSGAILSVSTLETTLFIDVFTALIGVGITSALTIPGYRKDMMAGSDNAGRKDGLKSRDNIKESSGILSMKQGFLYLKTDSFVRHLLLFQIAVLFLISPSAFLTPLMVSRTFGPEVWRLTASEMTYSMGSVLGGILITSWGGFKKRLKTTVLAGWLYGVLMAGLGVAPVFLFYLACNLMIGITSPCYNSPITVSIQEQVPASMQGRVFSFMQISTSCALPIGMMVFGPLADVVRIQYLLIGGGIAVMACTAAFYFAIIRPAG</sequence>
<dbReference type="EMBL" id="JAAITT010000019">
    <property type="protein sequence ID" value="NSJ49908.1"/>
    <property type="molecule type" value="Genomic_DNA"/>
</dbReference>
<dbReference type="SUPFAM" id="SSF103473">
    <property type="entry name" value="MFS general substrate transporter"/>
    <property type="match status" value="1"/>
</dbReference>
<feature type="transmembrane region" description="Helical" evidence="7">
    <location>
        <begin position="144"/>
        <end position="163"/>
    </location>
</feature>
<keyword evidence="2" id="KW-0813">Transport</keyword>
<evidence type="ECO:0000313" key="11">
    <source>
        <dbReference type="Proteomes" id="UP000669239"/>
    </source>
</evidence>
<feature type="transmembrane region" description="Helical" evidence="7">
    <location>
        <begin position="308"/>
        <end position="328"/>
    </location>
</feature>
<name>A0AAW5BKS4_9FIRM</name>
<evidence type="ECO:0000256" key="5">
    <source>
        <dbReference type="ARBA" id="ARBA00022989"/>
    </source>
</evidence>
<feature type="transmembrane region" description="Helical" evidence="7">
    <location>
        <begin position="169"/>
        <end position="188"/>
    </location>
</feature>
<feature type="transmembrane region" description="Helical" evidence="7">
    <location>
        <begin position="12"/>
        <end position="34"/>
    </location>
</feature>
<dbReference type="Proteomes" id="UP001299608">
    <property type="component" value="Unassembled WGS sequence"/>
</dbReference>
<organism evidence="9 12">
    <name type="scientific">Enterocloster aldenensis</name>
    <dbReference type="NCBI Taxonomy" id="358742"/>
    <lineage>
        <taxon>Bacteria</taxon>
        <taxon>Bacillati</taxon>
        <taxon>Bacillota</taxon>
        <taxon>Clostridia</taxon>
        <taxon>Lachnospirales</taxon>
        <taxon>Lachnospiraceae</taxon>
        <taxon>Enterocloster</taxon>
    </lineage>
</organism>
<evidence type="ECO:0000313" key="10">
    <source>
        <dbReference type="EMBL" id="NSJ49908.1"/>
    </source>
</evidence>
<feature type="transmembrane region" description="Helical" evidence="7">
    <location>
        <begin position="239"/>
        <end position="257"/>
    </location>
</feature>
<evidence type="ECO:0000313" key="9">
    <source>
        <dbReference type="EMBL" id="MCG4744845.1"/>
    </source>
</evidence>
<accession>A0AAW5BKS4</accession>
<evidence type="ECO:0000256" key="2">
    <source>
        <dbReference type="ARBA" id="ARBA00022448"/>
    </source>
</evidence>
<dbReference type="Pfam" id="PF07690">
    <property type="entry name" value="MFS_1"/>
    <property type="match status" value="1"/>
</dbReference>
<dbReference type="InterPro" id="IPR011701">
    <property type="entry name" value="MFS"/>
</dbReference>
<reference evidence="9" key="3">
    <citation type="submission" date="2022-01" db="EMBL/GenBank/DDBJ databases">
        <title>Collection of gut derived symbiotic bacterial strains cultured from healthy donors.</title>
        <authorList>
            <person name="Lin H."/>
            <person name="Kohout C."/>
            <person name="Waligurski E."/>
            <person name="Pamer E.G."/>
        </authorList>
    </citation>
    <scope>NUCLEOTIDE SEQUENCE</scope>
    <source>
        <strain evidence="9">DFI.6.55</strain>
    </source>
</reference>
<evidence type="ECO:0000259" key="8">
    <source>
        <dbReference type="PROSITE" id="PS50850"/>
    </source>
</evidence>
<evidence type="ECO:0000256" key="3">
    <source>
        <dbReference type="ARBA" id="ARBA00022475"/>
    </source>
</evidence>
<feature type="transmembrane region" description="Helical" evidence="7">
    <location>
        <begin position="277"/>
        <end position="296"/>
    </location>
</feature>
<keyword evidence="6 7" id="KW-0472">Membrane</keyword>
<keyword evidence="3" id="KW-1003">Cell membrane</keyword>
<feature type="transmembrane region" description="Helical" evidence="7">
    <location>
        <begin position="73"/>
        <end position="94"/>
    </location>
</feature>
<keyword evidence="4 7" id="KW-0812">Transmembrane</keyword>
<dbReference type="EMBL" id="JAKNGE010000005">
    <property type="protein sequence ID" value="MCG4744845.1"/>
    <property type="molecule type" value="Genomic_DNA"/>
</dbReference>
<feature type="transmembrane region" description="Helical" evidence="7">
    <location>
        <begin position="46"/>
        <end position="66"/>
    </location>
</feature>
<dbReference type="PANTHER" id="PTHR43266:SF10">
    <property type="entry name" value="BACILYSIN EXPORTER BACE-RELATED"/>
    <property type="match status" value="1"/>
</dbReference>